<dbReference type="GO" id="GO:0005737">
    <property type="term" value="C:cytoplasm"/>
    <property type="evidence" value="ECO:0007669"/>
    <property type="project" value="TreeGrafter"/>
</dbReference>
<evidence type="ECO:0000256" key="1">
    <source>
        <dbReference type="ARBA" id="ARBA00014165"/>
    </source>
</evidence>
<dbReference type="InterPro" id="IPR011013">
    <property type="entry name" value="Gal_mutarotase_sf_dom"/>
</dbReference>
<dbReference type="InterPro" id="IPR008183">
    <property type="entry name" value="Aldose_1/G6P_1-epimerase"/>
</dbReference>
<sequence>EVLLGVNSVAECMRQQCYMGATIVRYANRFVHGRFTLLGKTFLVSTNQVGHCLHGGLQGFETRRGHIAVKSEQSVTFSLLSPDGDQVFPGNLTAHVTYTLPNANQLTIHYRATTDRATQVSLTNHAYFNLQGEQPVPTFRSHSIHIALDQSLAINTEGHP</sequence>
<protein>
    <recommendedName>
        <fullName evidence="1">Aldose 1-epimerase</fullName>
    </recommendedName>
    <alternativeName>
        <fullName evidence="3">Galactose mutarotase</fullName>
    </alternativeName>
    <alternativeName>
        <fullName evidence="2">Type-1 mutarotase</fullName>
    </alternativeName>
</protein>
<proteinExistence type="predicted"/>
<feature type="non-terminal residue" evidence="4">
    <location>
        <position position="160"/>
    </location>
</feature>
<evidence type="ECO:0000256" key="3">
    <source>
        <dbReference type="ARBA" id="ARBA00033373"/>
    </source>
</evidence>
<name>A0A8I1W959_PLESH</name>
<dbReference type="AlphaFoldDB" id="A0A8I1W959"/>
<dbReference type="PROSITE" id="PS00545">
    <property type="entry name" value="ALDOSE_1_EPIMERASE"/>
    <property type="match status" value="1"/>
</dbReference>
<evidence type="ECO:0000256" key="2">
    <source>
        <dbReference type="ARBA" id="ARBA00032300"/>
    </source>
</evidence>
<evidence type="ECO:0000313" key="4">
    <source>
        <dbReference type="EMBL" id="MBO1109988.1"/>
    </source>
</evidence>
<dbReference type="Gene3D" id="2.70.98.10">
    <property type="match status" value="1"/>
</dbReference>
<dbReference type="GO" id="GO:0033499">
    <property type="term" value="P:galactose catabolic process via UDP-galactose, Leloir pathway"/>
    <property type="evidence" value="ECO:0007669"/>
    <property type="project" value="TreeGrafter"/>
</dbReference>
<dbReference type="Proteomes" id="UP000664658">
    <property type="component" value="Unassembled WGS sequence"/>
</dbReference>
<feature type="non-terminal residue" evidence="4">
    <location>
        <position position="1"/>
    </location>
</feature>
<keyword evidence="4" id="KW-0413">Isomerase</keyword>
<organism evidence="4 5">
    <name type="scientific">Plesiomonas shigelloides</name>
    <name type="common">Aeromonas shigelloides</name>
    <dbReference type="NCBI Taxonomy" id="703"/>
    <lineage>
        <taxon>Bacteria</taxon>
        <taxon>Pseudomonadati</taxon>
        <taxon>Pseudomonadota</taxon>
        <taxon>Gammaproteobacteria</taxon>
        <taxon>Enterobacterales</taxon>
        <taxon>Enterobacteriaceae</taxon>
        <taxon>Plesiomonas</taxon>
    </lineage>
</organism>
<accession>A0A8I1W959</accession>
<dbReference type="PANTHER" id="PTHR10091:SF0">
    <property type="entry name" value="GALACTOSE MUTAROTASE"/>
    <property type="match status" value="1"/>
</dbReference>
<dbReference type="Pfam" id="PF01263">
    <property type="entry name" value="Aldose_epim"/>
    <property type="match status" value="1"/>
</dbReference>
<reference evidence="4" key="1">
    <citation type="submission" date="2021-03" db="EMBL/GenBank/DDBJ databases">
        <title>Plesiomonas shigelloides zfcc0051, isolated from zebrafish feces.</title>
        <authorList>
            <person name="Vanderhoek Z."/>
            <person name="Gaulke C."/>
        </authorList>
    </citation>
    <scope>NUCLEOTIDE SEQUENCE</scope>
    <source>
        <strain evidence="4">Zfcc0051</strain>
    </source>
</reference>
<dbReference type="GO" id="GO:0030246">
    <property type="term" value="F:carbohydrate binding"/>
    <property type="evidence" value="ECO:0007669"/>
    <property type="project" value="InterPro"/>
</dbReference>
<evidence type="ECO:0000313" key="5">
    <source>
        <dbReference type="Proteomes" id="UP000664658"/>
    </source>
</evidence>
<comment type="caution">
    <text evidence="4">The sequence shown here is derived from an EMBL/GenBank/DDBJ whole genome shotgun (WGS) entry which is preliminary data.</text>
</comment>
<dbReference type="SUPFAM" id="SSF74650">
    <property type="entry name" value="Galactose mutarotase-like"/>
    <property type="match status" value="1"/>
</dbReference>
<dbReference type="GO" id="GO:0004034">
    <property type="term" value="F:aldose 1-epimerase activity"/>
    <property type="evidence" value="ECO:0007669"/>
    <property type="project" value="TreeGrafter"/>
</dbReference>
<dbReference type="GO" id="GO:0006006">
    <property type="term" value="P:glucose metabolic process"/>
    <property type="evidence" value="ECO:0007669"/>
    <property type="project" value="TreeGrafter"/>
</dbReference>
<dbReference type="InterPro" id="IPR018052">
    <property type="entry name" value="Ald1_epimerase_CS"/>
</dbReference>
<dbReference type="EMBL" id="JAFNAA010000159">
    <property type="protein sequence ID" value="MBO1109988.1"/>
    <property type="molecule type" value="Genomic_DNA"/>
</dbReference>
<gene>
    <name evidence="4" type="primary">galM</name>
    <name evidence="4" type="ORF">J2R62_17740</name>
</gene>
<dbReference type="InterPro" id="IPR014718">
    <property type="entry name" value="GH-type_carb-bd"/>
</dbReference>
<dbReference type="PANTHER" id="PTHR10091">
    <property type="entry name" value="ALDOSE-1-EPIMERASE"/>
    <property type="match status" value="1"/>
</dbReference>